<proteinExistence type="predicted"/>
<evidence type="ECO:0000259" key="1">
    <source>
        <dbReference type="PROSITE" id="PS51186"/>
    </source>
</evidence>
<dbReference type="EMBL" id="FNKP01000003">
    <property type="protein sequence ID" value="SDR52364.1"/>
    <property type="molecule type" value="Genomic_DNA"/>
</dbReference>
<accession>A0A1H1JQR2</accession>
<evidence type="ECO:0000313" key="3">
    <source>
        <dbReference type="Proteomes" id="UP000183487"/>
    </source>
</evidence>
<keyword evidence="3" id="KW-1185">Reference proteome</keyword>
<dbReference type="Gene3D" id="3.40.630.30">
    <property type="match status" value="1"/>
</dbReference>
<sequence length="176" mass="20167">MTVSDFERRAEHMNRQIAESGRDGRPFFSAIESVDFKSPERRARFEKGLANPLAQPTWLRAWAVECPDSRFIAHLDLSGSGISTELHRASLGIGVEESFYRKGLGRRLMKEAIDFAMRNGIEWIDLSVFSDNYAAIELYRSLSFVEVGRRMDRFRIFGRSVDDVTMTLRIGRLVTV</sequence>
<dbReference type="AlphaFoldDB" id="A0A1H1JQR2"/>
<dbReference type="InterPro" id="IPR016181">
    <property type="entry name" value="Acyl_CoA_acyltransferase"/>
</dbReference>
<dbReference type="SUPFAM" id="SSF55729">
    <property type="entry name" value="Acyl-CoA N-acyltransferases (Nat)"/>
    <property type="match status" value="1"/>
</dbReference>
<keyword evidence="2" id="KW-0808">Transferase</keyword>
<dbReference type="Proteomes" id="UP000183487">
    <property type="component" value="Unassembled WGS sequence"/>
</dbReference>
<feature type="domain" description="N-acetyltransferase" evidence="1">
    <location>
        <begin position="15"/>
        <end position="171"/>
    </location>
</feature>
<dbReference type="GO" id="GO:0016747">
    <property type="term" value="F:acyltransferase activity, transferring groups other than amino-acyl groups"/>
    <property type="evidence" value="ECO:0007669"/>
    <property type="project" value="InterPro"/>
</dbReference>
<organism evidence="2 3">
    <name type="scientific">Paraburkholderia fungorum</name>
    <dbReference type="NCBI Taxonomy" id="134537"/>
    <lineage>
        <taxon>Bacteria</taxon>
        <taxon>Pseudomonadati</taxon>
        <taxon>Pseudomonadota</taxon>
        <taxon>Betaproteobacteria</taxon>
        <taxon>Burkholderiales</taxon>
        <taxon>Burkholderiaceae</taxon>
        <taxon>Paraburkholderia</taxon>
    </lineage>
</organism>
<gene>
    <name evidence="2" type="ORF">SAMN05443245_7172</name>
</gene>
<dbReference type="CDD" id="cd04301">
    <property type="entry name" value="NAT_SF"/>
    <property type="match status" value="1"/>
</dbReference>
<evidence type="ECO:0000313" key="2">
    <source>
        <dbReference type="EMBL" id="SDR52364.1"/>
    </source>
</evidence>
<dbReference type="Pfam" id="PF00583">
    <property type="entry name" value="Acetyltransf_1"/>
    <property type="match status" value="1"/>
</dbReference>
<dbReference type="PROSITE" id="PS51186">
    <property type="entry name" value="GNAT"/>
    <property type="match status" value="1"/>
</dbReference>
<name>A0A1H1JQR2_9BURK</name>
<dbReference type="InterPro" id="IPR000182">
    <property type="entry name" value="GNAT_dom"/>
</dbReference>
<protein>
    <submittedName>
        <fullName evidence="2">Acetyltransferase (GNAT) family protein</fullName>
    </submittedName>
</protein>
<reference evidence="3" key="1">
    <citation type="submission" date="2016-10" db="EMBL/GenBank/DDBJ databases">
        <authorList>
            <person name="Varghese N."/>
        </authorList>
    </citation>
    <scope>NUCLEOTIDE SEQUENCE [LARGE SCALE GENOMIC DNA]</scope>
    <source>
        <strain evidence="3">GAS106B</strain>
    </source>
</reference>